<dbReference type="Pfam" id="PF01022">
    <property type="entry name" value="HTH_5"/>
    <property type="match status" value="1"/>
</dbReference>
<protein>
    <submittedName>
        <fullName evidence="2">Transcriptional regulator, ArsR family</fullName>
    </submittedName>
</protein>
<dbReference type="InterPro" id="IPR036388">
    <property type="entry name" value="WH-like_DNA-bd_sf"/>
</dbReference>
<dbReference type="Pfam" id="PF08241">
    <property type="entry name" value="Methyltransf_11"/>
    <property type="match status" value="1"/>
</dbReference>
<dbReference type="STRING" id="80876.SAMN05421779_105295"/>
<dbReference type="SMART" id="SM00418">
    <property type="entry name" value="HTH_ARSR"/>
    <property type="match status" value="1"/>
</dbReference>
<dbReference type="SUPFAM" id="SSF46785">
    <property type="entry name" value="Winged helix' DNA-binding domain"/>
    <property type="match status" value="1"/>
</dbReference>
<dbReference type="InterPro" id="IPR001845">
    <property type="entry name" value="HTH_ArsR_DNA-bd_dom"/>
</dbReference>
<dbReference type="RefSeq" id="WP_076401199.1">
    <property type="nucleotide sequence ID" value="NZ_FTOA01000005.1"/>
</dbReference>
<dbReference type="PANTHER" id="PTHR42912:SF93">
    <property type="entry name" value="N6-ADENOSINE-METHYLTRANSFERASE TMT1A"/>
    <property type="match status" value="1"/>
</dbReference>
<dbReference type="Proteomes" id="UP000185678">
    <property type="component" value="Unassembled WGS sequence"/>
</dbReference>
<proteinExistence type="predicted"/>
<dbReference type="InterPro" id="IPR011991">
    <property type="entry name" value="ArsR-like_HTH"/>
</dbReference>
<dbReference type="SUPFAM" id="SSF53335">
    <property type="entry name" value="S-adenosyl-L-methionine-dependent methyltransferases"/>
    <property type="match status" value="1"/>
</dbReference>
<dbReference type="InterPro" id="IPR050508">
    <property type="entry name" value="Methyltransf_Superfamily"/>
</dbReference>
<dbReference type="AlphaFoldDB" id="A0A1N7NQC7"/>
<dbReference type="InterPro" id="IPR013216">
    <property type="entry name" value="Methyltransf_11"/>
</dbReference>
<dbReference type="NCBIfam" id="NF033788">
    <property type="entry name" value="HTH_metalloreg"/>
    <property type="match status" value="1"/>
</dbReference>
<keyword evidence="3" id="KW-1185">Reference proteome</keyword>
<dbReference type="PRINTS" id="PR00778">
    <property type="entry name" value="HTHARSR"/>
</dbReference>
<evidence type="ECO:0000313" key="2">
    <source>
        <dbReference type="EMBL" id="SIT00521.1"/>
    </source>
</evidence>
<feature type="domain" description="HTH arsR-type" evidence="1">
    <location>
        <begin position="1"/>
        <end position="91"/>
    </location>
</feature>
<sequence>MNDILAALRAAGEETRLRLLALCDRADLTVSDLTRILGQSQPRISRHLKVLCDSNLLTRLREGSWVFFRLERQGPIATLIEQILAQLPADDPVLLRDRARLEAVQTERASAAQAYFRDNAAQWNAIRSLYVEDAAVEEALVAILSGGNADYRLGHLLDIGTGTGRMLSLLGGHADSAVGIDQSREMLALARTALEDAGLRNCLVRQGDMYALPVDDASMTVVIIHQVLHFAETPAAAIAEAARVLAPGGRLMVVDFAPHDLEYLRDQHNHRRLGFSVEEVEDWCRRAALSPLSTHDLAGRPQAGQSLTVRLWLAERPAT</sequence>
<dbReference type="PROSITE" id="PS50987">
    <property type="entry name" value="HTH_ARSR_2"/>
    <property type="match status" value="1"/>
</dbReference>
<dbReference type="GO" id="GO:0008757">
    <property type="term" value="F:S-adenosylmethionine-dependent methyltransferase activity"/>
    <property type="evidence" value="ECO:0007669"/>
    <property type="project" value="InterPro"/>
</dbReference>
<organism evidence="2 3">
    <name type="scientific">Insolitispirillum peregrinum</name>
    <dbReference type="NCBI Taxonomy" id="80876"/>
    <lineage>
        <taxon>Bacteria</taxon>
        <taxon>Pseudomonadati</taxon>
        <taxon>Pseudomonadota</taxon>
        <taxon>Alphaproteobacteria</taxon>
        <taxon>Rhodospirillales</taxon>
        <taxon>Novispirillaceae</taxon>
        <taxon>Insolitispirillum</taxon>
    </lineage>
</organism>
<dbReference type="CDD" id="cd00090">
    <property type="entry name" value="HTH_ARSR"/>
    <property type="match status" value="1"/>
</dbReference>
<gene>
    <name evidence="2" type="ORF">SAMN05421779_105295</name>
</gene>
<dbReference type="PANTHER" id="PTHR42912">
    <property type="entry name" value="METHYLTRANSFERASE"/>
    <property type="match status" value="1"/>
</dbReference>
<dbReference type="CDD" id="cd02440">
    <property type="entry name" value="AdoMet_MTases"/>
    <property type="match status" value="1"/>
</dbReference>
<dbReference type="InterPro" id="IPR029063">
    <property type="entry name" value="SAM-dependent_MTases_sf"/>
</dbReference>
<name>A0A1N7NQC7_9PROT</name>
<dbReference type="EMBL" id="FTOA01000005">
    <property type="protein sequence ID" value="SIT00521.1"/>
    <property type="molecule type" value="Genomic_DNA"/>
</dbReference>
<evidence type="ECO:0000259" key="1">
    <source>
        <dbReference type="PROSITE" id="PS50987"/>
    </source>
</evidence>
<evidence type="ECO:0000313" key="3">
    <source>
        <dbReference type="Proteomes" id="UP000185678"/>
    </source>
</evidence>
<dbReference type="GO" id="GO:0003700">
    <property type="term" value="F:DNA-binding transcription factor activity"/>
    <property type="evidence" value="ECO:0007669"/>
    <property type="project" value="InterPro"/>
</dbReference>
<dbReference type="OrthoDB" id="9789575at2"/>
<dbReference type="Gene3D" id="1.10.10.10">
    <property type="entry name" value="Winged helix-like DNA-binding domain superfamily/Winged helix DNA-binding domain"/>
    <property type="match status" value="1"/>
</dbReference>
<dbReference type="Gene3D" id="3.40.50.150">
    <property type="entry name" value="Vaccinia Virus protein VP39"/>
    <property type="match status" value="1"/>
</dbReference>
<dbReference type="InterPro" id="IPR036390">
    <property type="entry name" value="WH_DNA-bd_sf"/>
</dbReference>
<reference evidence="2 3" key="1">
    <citation type="submission" date="2017-01" db="EMBL/GenBank/DDBJ databases">
        <authorList>
            <person name="Mah S.A."/>
            <person name="Swanson W.J."/>
            <person name="Moy G.W."/>
            <person name="Vacquier V.D."/>
        </authorList>
    </citation>
    <scope>NUCLEOTIDE SEQUENCE [LARGE SCALE GENOMIC DNA]</scope>
    <source>
        <strain evidence="2 3">DSM 11589</strain>
    </source>
</reference>
<accession>A0A1N7NQC7</accession>